<keyword evidence="6" id="KW-1185">Reference proteome</keyword>
<gene>
    <name evidence="5" type="ORF">AAV99_04530</name>
</gene>
<evidence type="ECO:0000313" key="6">
    <source>
        <dbReference type="Proteomes" id="UP000053455"/>
    </source>
</evidence>
<dbReference type="PANTHER" id="PTHR13610:SF11">
    <property type="entry name" value="METHYLTRANSFERASE DOMAIN-CONTAINING PROTEIN"/>
    <property type="match status" value="1"/>
</dbReference>
<evidence type="ECO:0000256" key="2">
    <source>
        <dbReference type="ARBA" id="ARBA00022679"/>
    </source>
</evidence>
<dbReference type="PANTHER" id="PTHR13610">
    <property type="entry name" value="METHYLTRANSFERASE DOMAIN-CONTAINING PROTEIN"/>
    <property type="match status" value="1"/>
</dbReference>
<dbReference type="STRING" id="874156.GCA_001021555_00370"/>
<dbReference type="Gene3D" id="3.40.50.150">
    <property type="entry name" value="Vaccinia Virus protein VP39"/>
    <property type="match status" value="1"/>
</dbReference>
<dbReference type="InterPro" id="IPR026170">
    <property type="entry name" value="FAM173A/B"/>
</dbReference>
<organism evidence="5 6">
    <name type="scientific">Aurantiacibacter marinus</name>
    <dbReference type="NCBI Taxonomy" id="874156"/>
    <lineage>
        <taxon>Bacteria</taxon>
        <taxon>Pseudomonadati</taxon>
        <taxon>Pseudomonadota</taxon>
        <taxon>Alphaproteobacteria</taxon>
        <taxon>Sphingomonadales</taxon>
        <taxon>Erythrobacteraceae</taxon>
        <taxon>Aurantiacibacter</taxon>
    </lineage>
</organism>
<keyword evidence="2" id="KW-0808">Transferase</keyword>
<evidence type="ECO:0000313" key="5">
    <source>
        <dbReference type="EMBL" id="KLI65244.1"/>
    </source>
</evidence>
<dbReference type="GO" id="GO:0016279">
    <property type="term" value="F:protein-lysine N-methyltransferase activity"/>
    <property type="evidence" value="ECO:0007669"/>
    <property type="project" value="InterPro"/>
</dbReference>
<feature type="domain" description="Methyltransferase" evidence="4">
    <location>
        <begin position="47"/>
        <end position="115"/>
    </location>
</feature>
<evidence type="ECO:0000256" key="1">
    <source>
        <dbReference type="ARBA" id="ARBA00022603"/>
    </source>
</evidence>
<comment type="caution">
    <text evidence="5">The sequence shown here is derived from an EMBL/GenBank/DDBJ whole genome shotgun (WGS) entry which is preliminary data.</text>
</comment>
<name>A0A0H0XSA0_9SPHN</name>
<sequence length="253" mass="27717">MAFGFDASAVRVFLGITPPLDVPYVGTRSAMVDAMLDMAEVGPSDYVIDLGTGDGRILIAAALDRGAGGLGVDLDPSLIDDAKAEADRLGLSDRVAFREQDLFDTSLQDADVVTMFLLPSVNLRLRPRLLDLEPGTRIVSNRFDMGEWRADAVREVRGYSAYLWIVPAQVAGLWRLEFEGKSIALDLEQSFQDVSGTALIDGQSQAVTSILKGNRLRFGLEFGEERRVFEGEIQGDAFMPTDDADWLAERIPE</sequence>
<accession>A0A0H0XSA0</accession>
<dbReference type="InterPro" id="IPR029063">
    <property type="entry name" value="SAM-dependent_MTases_sf"/>
</dbReference>
<evidence type="ECO:0000256" key="3">
    <source>
        <dbReference type="ARBA" id="ARBA00022691"/>
    </source>
</evidence>
<dbReference type="GO" id="GO:0032259">
    <property type="term" value="P:methylation"/>
    <property type="evidence" value="ECO:0007669"/>
    <property type="project" value="UniProtKB-KW"/>
</dbReference>
<dbReference type="InterPro" id="IPR025714">
    <property type="entry name" value="Methyltranfer_dom"/>
</dbReference>
<protein>
    <recommendedName>
        <fullName evidence="4">Methyltransferase domain-containing protein</fullName>
    </recommendedName>
</protein>
<reference evidence="5 6" key="1">
    <citation type="submission" date="2015-04" db="EMBL/GenBank/DDBJ databases">
        <title>The draft genome sequence of Erythrobacter marinus HWDM-33.</title>
        <authorList>
            <person name="Zhuang L."/>
            <person name="Liu Y."/>
            <person name="Shao Z."/>
        </authorList>
    </citation>
    <scope>NUCLEOTIDE SEQUENCE [LARGE SCALE GENOMIC DNA]</scope>
    <source>
        <strain evidence="5 6">HWDM-33</strain>
    </source>
</reference>
<dbReference type="EMBL" id="LBHU01000001">
    <property type="protein sequence ID" value="KLI65244.1"/>
    <property type="molecule type" value="Genomic_DNA"/>
</dbReference>
<keyword evidence="3" id="KW-0949">S-adenosyl-L-methionine</keyword>
<keyword evidence="1" id="KW-0489">Methyltransferase</keyword>
<dbReference type="SUPFAM" id="SSF53335">
    <property type="entry name" value="S-adenosyl-L-methionine-dependent methyltransferases"/>
    <property type="match status" value="1"/>
</dbReference>
<dbReference type="AlphaFoldDB" id="A0A0H0XSA0"/>
<evidence type="ECO:0000259" key="4">
    <source>
        <dbReference type="Pfam" id="PF13847"/>
    </source>
</evidence>
<dbReference type="CDD" id="cd02440">
    <property type="entry name" value="AdoMet_MTases"/>
    <property type="match status" value="1"/>
</dbReference>
<dbReference type="PATRIC" id="fig|874156.12.peg.941"/>
<dbReference type="Pfam" id="PF13847">
    <property type="entry name" value="Methyltransf_31"/>
    <property type="match status" value="1"/>
</dbReference>
<dbReference type="Proteomes" id="UP000053455">
    <property type="component" value="Unassembled WGS sequence"/>
</dbReference>
<proteinExistence type="predicted"/>